<dbReference type="InterPro" id="IPR027417">
    <property type="entry name" value="P-loop_NTPase"/>
</dbReference>
<organism evidence="1 3">
    <name type="scientific">Paracoccus saliphilus</name>
    <dbReference type="NCBI Taxonomy" id="405559"/>
    <lineage>
        <taxon>Bacteria</taxon>
        <taxon>Pseudomonadati</taxon>
        <taxon>Pseudomonadota</taxon>
        <taxon>Alphaproteobacteria</taxon>
        <taxon>Rhodobacterales</taxon>
        <taxon>Paracoccaceae</taxon>
        <taxon>Paracoccus</taxon>
    </lineage>
</organism>
<gene>
    <name evidence="2" type="ORF">JHX88_21795</name>
    <name evidence="1" type="ORF">SAMN05421772_13510</name>
</gene>
<dbReference type="AlphaFoldDB" id="A0AA45W8R4"/>
<evidence type="ECO:0000313" key="3">
    <source>
        <dbReference type="Proteomes" id="UP000186216"/>
    </source>
</evidence>
<accession>A0AA45W8R4</accession>
<dbReference type="Proteomes" id="UP001215549">
    <property type="component" value="Plasmid p242883"/>
</dbReference>
<evidence type="ECO:0000313" key="1">
    <source>
        <dbReference type="EMBL" id="SIT18293.1"/>
    </source>
</evidence>
<dbReference type="EMBL" id="FTOU01000035">
    <property type="protein sequence ID" value="SIT18293.1"/>
    <property type="molecule type" value="Genomic_DNA"/>
</dbReference>
<dbReference type="SUPFAM" id="SSF52540">
    <property type="entry name" value="P-loop containing nucleoside triphosphate hydrolases"/>
    <property type="match status" value="1"/>
</dbReference>
<dbReference type="Gene3D" id="3.40.50.300">
    <property type="entry name" value="P-loop containing nucleotide triphosphate hydrolases"/>
    <property type="match status" value="1"/>
</dbReference>
<reference evidence="1 3" key="1">
    <citation type="submission" date="2017-01" db="EMBL/GenBank/DDBJ databases">
        <authorList>
            <person name="Varghese N."/>
            <person name="Submissions S."/>
        </authorList>
    </citation>
    <scope>NUCLEOTIDE SEQUENCE [LARGE SCALE GENOMIC DNA]</scope>
    <source>
        <strain evidence="1 3">DSM 18447</strain>
    </source>
</reference>
<evidence type="ECO:0008006" key="5">
    <source>
        <dbReference type="Google" id="ProtNLM"/>
    </source>
</evidence>
<dbReference type="EMBL" id="CP067141">
    <property type="protein sequence ID" value="WCR05497.1"/>
    <property type="molecule type" value="Genomic_DNA"/>
</dbReference>
<reference evidence="2 4" key="2">
    <citation type="submission" date="2021-01" db="EMBL/GenBank/DDBJ databases">
        <title>Biogeographic distribution of Paracoccus.</title>
        <authorList>
            <person name="Hollensteiner J."/>
            <person name="Leineberger J."/>
            <person name="Brinkhoff T."/>
            <person name="Daniel R."/>
        </authorList>
    </citation>
    <scope>NUCLEOTIDE SEQUENCE [LARGE SCALE GENOMIC DNA]</scope>
    <source>
        <strain evidence="2 4">DSM 18447</strain>
        <plasmid evidence="2 4">p242883</plasmid>
    </source>
</reference>
<sequence>MKKLFLHIGFNKTGSTSLQKNLAANTHVLARQGIFYPHDPQAPYTQRWQHVPLAAAVPGRNLPWLVPKKRATLAQAYDSLYTQLHHSNFNTLVLSSEGFGERAMGTDKIQWLKDQFPDFEITVIAYIRRQDSYFLSTYQESVKAGRSRPFNFSDHGKVKELYFGQRLAPWRTIFGEQNVLVRPFDPKFWPEGELFFDFLQAIGAARDGTALQAPENEGLDYRAVEFMRQINQFVTEAGRDAGNLRQRVRANKLTATFSQLLETKGKVQKMSLSTEQAEILRRHFRNDNIDALQGSGIDPDEFFPTIASDRAAMLAPQNLEPRDLMLVISRMQLS</sequence>
<proteinExistence type="predicted"/>
<geneLocation type="plasmid" evidence="2 4">
    <name>p242883</name>
</geneLocation>
<keyword evidence="4" id="KW-1185">Reference proteome</keyword>
<name>A0AA45W8R4_9RHOB</name>
<evidence type="ECO:0000313" key="4">
    <source>
        <dbReference type="Proteomes" id="UP001215549"/>
    </source>
</evidence>
<dbReference type="Proteomes" id="UP000186216">
    <property type="component" value="Unassembled WGS sequence"/>
</dbReference>
<evidence type="ECO:0000313" key="2">
    <source>
        <dbReference type="EMBL" id="WCR05497.1"/>
    </source>
</evidence>
<dbReference type="RefSeq" id="WP_141225965.1">
    <property type="nucleotide sequence ID" value="NZ_CP067141.1"/>
</dbReference>
<keyword evidence="2" id="KW-0614">Plasmid</keyword>
<protein>
    <recommendedName>
        <fullName evidence="5">Sulfotransferase family protein</fullName>
    </recommendedName>
</protein>